<dbReference type="InterPro" id="IPR034257">
    <property type="entry name" value="Acinus_RRM"/>
</dbReference>
<dbReference type="Pfam" id="PF02037">
    <property type="entry name" value="SAP"/>
    <property type="match status" value="1"/>
</dbReference>
<feature type="compositionally biased region" description="Basic and acidic residues" evidence="1">
    <location>
        <begin position="210"/>
        <end position="229"/>
    </location>
</feature>
<feature type="region of interest" description="Disordered" evidence="1">
    <location>
        <begin position="563"/>
        <end position="612"/>
    </location>
</feature>
<dbReference type="CDD" id="cd12432">
    <property type="entry name" value="RRM_ACINU"/>
    <property type="match status" value="1"/>
</dbReference>
<dbReference type="GeneID" id="25316368"/>
<feature type="region of interest" description="Disordered" evidence="1">
    <location>
        <begin position="46"/>
        <end position="335"/>
    </location>
</feature>
<feature type="compositionally biased region" description="Basic and acidic residues" evidence="1">
    <location>
        <begin position="568"/>
        <end position="578"/>
    </location>
</feature>
<feature type="compositionally biased region" description="Acidic residues" evidence="1">
    <location>
        <begin position="58"/>
        <end position="72"/>
    </location>
</feature>
<proteinExistence type="predicted"/>
<feature type="compositionally biased region" description="Basic and acidic residues" evidence="1">
    <location>
        <begin position="148"/>
        <end position="164"/>
    </location>
</feature>
<dbReference type="InterPro" id="IPR032552">
    <property type="entry name" value="RSB_motif"/>
</dbReference>
<accession>A0A0F4YUJ9</accession>
<protein>
    <submittedName>
        <fullName evidence="3">SAP domain-containing protein</fullName>
    </submittedName>
</protein>
<name>A0A0F4YUJ9_RASE3</name>
<dbReference type="STRING" id="1408163.A0A0F4YUJ9"/>
<comment type="caution">
    <text evidence="3">The sequence shown here is derived from an EMBL/GenBank/DDBJ whole genome shotgun (WGS) entry which is preliminary data.</text>
</comment>
<feature type="region of interest" description="Disordered" evidence="1">
    <location>
        <begin position="470"/>
        <end position="525"/>
    </location>
</feature>
<dbReference type="PANTHER" id="PTHR47031">
    <property type="entry name" value="SAP DNA-BINDING DOMAIN-CONTAINING PROTEIN"/>
    <property type="match status" value="1"/>
</dbReference>
<dbReference type="GO" id="GO:0003676">
    <property type="term" value="F:nucleic acid binding"/>
    <property type="evidence" value="ECO:0007669"/>
    <property type="project" value="InterPro"/>
</dbReference>
<feature type="compositionally biased region" description="Low complexity" evidence="1">
    <location>
        <begin position="91"/>
        <end position="108"/>
    </location>
</feature>
<dbReference type="InterPro" id="IPR003034">
    <property type="entry name" value="SAP_dom"/>
</dbReference>
<gene>
    <name evidence="3" type="ORF">T310_4019</name>
</gene>
<dbReference type="SUPFAM" id="SSF68906">
    <property type="entry name" value="SAP domain"/>
    <property type="match status" value="1"/>
</dbReference>
<dbReference type="OrthoDB" id="5348404at2759"/>
<keyword evidence="4" id="KW-1185">Reference proteome</keyword>
<feature type="compositionally biased region" description="Basic and acidic residues" evidence="1">
    <location>
        <begin position="302"/>
        <end position="318"/>
    </location>
</feature>
<dbReference type="Pfam" id="PF16294">
    <property type="entry name" value="RSB_motif"/>
    <property type="match status" value="1"/>
</dbReference>
<reference evidence="3 4" key="1">
    <citation type="submission" date="2015-04" db="EMBL/GenBank/DDBJ databases">
        <authorList>
            <person name="Heijne W.H."/>
            <person name="Fedorova N.D."/>
            <person name="Nierman W.C."/>
            <person name="Vollebregt A.W."/>
            <person name="Zhao Z."/>
            <person name="Wu L."/>
            <person name="Kumar M."/>
            <person name="Stam H."/>
            <person name="van den Berg M.A."/>
            <person name="Pel H.J."/>
        </authorList>
    </citation>
    <scope>NUCLEOTIDE SEQUENCE [LARGE SCALE GENOMIC DNA]</scope>
    <source>
        <strain evidence="3 4">CBS 393.64</strain>
    </source>
</reference>
<dbReference type="InterPro" id="IPR036361">
    <property type="entry name" value="SAP_dom_sf"/>
</dbReference>
<dbReference type="PANTHER" id="PTHR47031:SF3">
    <property type="entry name" value="SAP DOMAIN-CONTAINING PROTEIN"/>
    <property type="match status" value="1"/>
</dbReference>
<evidence type="ECO:0000313" key="3">
    <source>
        <dbReference type="EMBL" id="KKA21957.1"/>
    </source>
</evidence>
<dbReference type="Gene3D" id="1.10.720.30">
    <property type="entry name" value="SAP domain"/>
    <property type="match status" value="1"/>
</dbReference>
<organism evidence="3 4">
    <name type="scientific">Rasamsonia emersonii (strain ATCC 16479 / CBS 393.64 / IMI 116815)</name>
    <dbReference type="NCBI Taxonomy" id="1408163"/>
    <lineage>
        <taxon>Eukaryota</taxon>
        <taxon>Fungi</taxon>
        <taxon>Dikarya</taxon>
        <taxon>Ascomycota</taxon>
        <taxon>Pezizomycotina</taxon>
        <taxon>Eurotiomycetes</taxon>
        <taxon>Eurotiomycetidae</taxon>
        <taxon>Eurotiales</taxon>
        <taxon>Trichocomaceae</taxon>
        <taxon>Rasamsonia</taxon>
    </lineage>
</organism>
<dbReference type="InterPro" id="IPR035979">
    <property type="entry name" value="RBD_domain_sf"/>
</dbReference>
<dbReference type="SUPFAM" id="SSF54928">
    <property type="entry name" value="RNA-binding domain, RBD"/>
    <property type="match status" value="1"/>
</dbReference>
<dbReference type="AlphaFoldDB" id="A0A0F4YUJ9"/>
<dbReference type="RefSeq" id="XP_013328569.1">
    <property type="nucleotide sequence ID" value="XM_013473115.1"/>
</dbReference>
<dbReference type="EMBL" id="LASV01000163">
    <property type="protein sequence ID" value="KKA21957.1"/>
    <property type="molecule type" value="Genomic_DNA"/>
</dbReference>
<feature type="domain" description="SAP" evidence="2">
    <location>
        <begin position="3"/>
        <end position="38"/>
    </location>
</feature>
<evidence type="ECO:0000256" key="1">
    <source>
        <dbReference type="SAM" id="MobiDB-lite"/>
    </source>
</evidence>
<sequence>MADYSKWKVTDLKAELKRRGIPQTGLKLKQNFIDKLLELDALAQTGVVTGDGVPAQEGTDDQEGEDRIEAEEPSPAHQDESEAQQTNDVTESQQEEAVSAAEQLQSSLKESAPVKETAVDAEADEKAVNDRAVPQLDERVISEPPAEESTHVGRDAAEPDKPEVEETIVVSQPSAEAAMSHEPPTSVSEVADDLRKRKRRSPSPPPSSETIKRAKSDNENPRVILKEDVGAENLPQRSADVDDHQTVVQDNIRADPAEAVAESDLQRSKTDIDDQDMDREARRSSLSQAEGNKGAAPPATRQDPRFKELFSPIEERKRPVSPGRTAGIGEDEDRQVEPALHPATSAIYIRNFMRPLQPATLKNYLISLASPAGASPNPDIILEFFLDSIKTHGFVRFTSVSAASRVRSALHGTVWPNERDRKPLWIDFVPEDKLREWISIEQESESRGRGGPRWEVVYEKTENGVEAVLRESRTVTTASAPSRGRDGGQTAPRAPPGPRGSIDMDHRRGSQASGAPRTRGGEGFKALDDRFLSTKTKPKLYYLPVPRDVAERRLDQFATLARKGPRRRGGDEMRRITFEDGDAFVDNGPEYGGPPARGGRRRGGGSWRGRGY</sequence>
<evidence type="ECO:0000313" key="4">
    <source>
        <dbReference type="Proteomes" id="UP000053958"/>
    </source>
</evidence>
<evidence type="ECO:0000259" key="2">
    <source>
        <dbReference type="Pfam" id="PF02037"/>
    </source>
</evidence>
<dbReference type="Proteomes" id="UP000053958">
    <property type="component" value="Unassembled WGS sequence"/>
</dbReference>
<feature type="compositionally biased region" description="Basic and acidic residues" evidence="1">
    <location>
        <begin position="264"/>
        <end position="283"/>
    </location>
</feature>